<dbReference type="AlphaFoldDB" id="A0A8I2YR59"/>
<dbReference type="Pfam" id="PF00328">
    <property type="entry name" value="His_Phos_2"/>
    <property type="match status" value="1"/>
</dbReference>
<feature type="disulfide bond" evidence="4">
    <location>
        <begin position="239"/>
        <end position="252"/>
    </location>
</feature>
<organism evidence="5 6">
    <name type="scientific">Boletus reticuloceps</name>
    <dbReference type="NCBI Taxonomy" id="495285"/>
    <lineage>
        <taxon>Eukaryota</taxon>
        <taxon>Fungi</taxon>
        <taxon>Dikarya</taxon>
        <taxon>Basidiomycota</taxon>
        <taxon>Agaricomycotina</taxon>
        <taxon>Agaricomycetes</taxon>
        <taxon>Agaricomycetidae</taxon>
        <taxon>Boletales</taxon>
        <taxon>Boletineae</taxon>
        <taxon>Boletaceae</taxon>
        <taxon>Boletoideae</taxon>
        <taxon>Boletus</taxon>
    </lineage>
</organism>
<dbReference type="InterPro" id="IPR000560">
    <property type="entry name" value="His_Pase_clade-2"/>
</dbReference>
<evidence type="ECO:0000256" key="4">
    <source>
        <dbReference type="PIRSR" id="PIRSR000894-2"/>
    </source>
</evidence>
<keyword evidence="2" id="KW-0325">Glycoprotein</keyword>
<dbReference type="GO" id="GO:0003993">
    <property type="term" value="F:acid phosphatase activity"/>
    <property type="evidence" value="ECO:0007669"/>
    <property type="project" value="TreeGrafter"/>
</dbReference>
<dbReference type="PANTHER" id="PTHR20963">
    <property type="entry name" value="MULTIPLE INOSITOL POLYPHOSPHATE PHOSPHATASE-RELATED"/>
    <property type="match status" value="1"/>
</dbReference>
<evidence type="ECO:0000256" key="1">
    <source>
        <dbReference type="ARBA" id="ARBA00022801"/>
    </source>
</evidence>
<dbReference type="CDD" id="cd07061">
    <property type="entry name" value="HP_HAP_like"/>
    <property type="match status" value="1"/>
</dbReference>
<dbReference type="InterPro" id="IPR029033">
    <property type="entry name" value="His_PPase_superfam"/>
</dbReference>
<proteinExistence type="predicted"/>
<dbReference type="Proteomes" id="UP000683000">
    <property type="component" value="Unassembled WGS sequence"/>
</dbReference>
<evidence type="ECO:0000256" key="3">
    <source>
        <dbReference type="PIRSR" id="PIRSR000894-1"/>
    </source>
</evidence>
<reference evidence="5" key="1">
    <citation type="submission" date="2021-03" db="EMBL/GenBank/DDBJ databases">
        <title>Evolutionary innovations through gain and loss of genes in the ectomycorrhizal Boletales.</title>
        <authorList>
            <person name="Wu G."/>
            <person name="Miyauchi S."/>
            <person name="Morin E."/>
            <person name="Yang Z.-L."/>
            <person name="Xu J."/>
            <person name="Martin F.M."/>
        </authorList>
    </citation>
    <scope>NUCLEOTIDE SEQUENCE</scope>
    <source>
        <strain evidence="5">BR01</strain>
    </source>
</reference>
<protein>
    <submittedName>
        <fullName evidence="5">Phosphoglycerate mutase-like protein</fullName>
    </submittedName>
</protein>
<comment type="caution">
    <text evidence="5">The sequence shown here is derived from an EMBL/GenBank/DDBJ whole genome shotgun (WGS) entry which is preliminary data.</text>
</comment>
<evidence type="ECO:0000313" key="6">
    <source>
        <dbReference type="Proteomes" id="UP000683000"/>
    </source>
</evidence>
<keyword evidence="1" id="KW-0378">Hydrolase</keyword>
<feature type="active site" description="Nucleophile" evidence="3">
    <location>
        <position position="65"/>
    </location>
</feature>
<sequence>MYLPLVHLLQLPLSPSNPNVLHGQSEDYKNLATVSPYHDAPNVPGVSVNLPDDCTVDQVIMLHRHGSRGPVSEQNFILGLVETLHNARDIIRSTPLPPNLQFLKQGYEYQLVPQELTIVGRRELFDHGVDFALRYPNLSTDVVVSSPIQRVMDSSYFFAQGFFGLKTENITFRTVTDLDDPVSWITPWKSCPKFSTHQPHQAASQWAAKYVPPIAQKLGRLVPGINISVNDTRGALYACPFDLATRNQSPWCNVFSTRELQNLEYEYDLLMDGVSGHASRGDIGPLLGAFYVKKLIERLTNGTRDAEPLYLEFGHDTSILLPLSTMGLNKDSLPLNPDRVPVHRVFRTSQQTPFAASMVWERFTCKKSFEGPQVRLVLNGATFPLFICAKSKADKRYGTCSLDEFARANEYSTHVHYKDESWNTACDIDG</sequence>
<feature type="disulfide bond" evidence="4">
    <location>
        <begin position="388"/>
        <end position="400"/>
    </location>
</feature>
<keyword evidence="4" id="KW-1015">Disulfide bond</keyword>
<evidence type="ECO:0000313" key="5">
    <source>
        <dbReference type="EMBL" id="KAG6376347.1"/>
    </source>
</evidence>
<evidence type="ECO:0000256" key="2">
    <source>
        <dbReference type="ARBA" id="ARBA00023180"/>
    </source>
</evidence>
<dbReference type="SUPFAM" id="SSF53254">
    <property type="entry name" value="Phosphoglycerate mutase-like"/>
    <property type="match status" value="1"/>
</dbReference>
<dbReference type="PANTHER" id="PTHR20963:SF42">
    <property type="entry name" value="PHOSPHOGLYCERATE MUTASE-LIKE PROTEIN"/>
    <property type="match status" value="1"/>
</dbReference>
<dbReference type="InterPro" id="IPR016274">
    <property type="entry name" value="Histidine_acid_Pase_euk"/>
</dbReference>
<dbReference type="OrthoDB" id="6509975at2759"/>
<dbReference type="Gene3D" id="3.40.50.1240">
    <property type="entry name" value="Phosphoglycerate mutase-like"/>
    <property type="match status" value="1"/>
</dbReference>
<dbReference type="PROSITE" id="PS00616">
    <property type="entry name" value="HIS_ACID_PHOSPHAT_1"/>
    <property type="match status" value="1"/>
</dbReference>
<dbReference type="InterPro" id="IPR033379">
    <property type="entry name" value="Acid_Pase_AS"/>
</dbReference>
<dbReference type="PIRSF" id="PIRSF000894">
    <property type="entry name" value="Acid_phosphatase"/>
    <property type="match status" value="1"/>
</dbReference>
<gene>
    <name evidence="5" type="ORF">JVT61DRAFT_2330</name>
</gene>
<dbReference type="EMBL" id="JAGFBS010000012">
    <property type="protein sequence ID" value="KAG6376347.1"/>
    <property type="molecule type" value="Genomic_DNA"/>
</dbReference>
<name>A0A8I2YR59_9AGAM</name>
<keyword evidence="6" id="KW-1185">Reference proteome</keyword>
<feature type="disulfide bond" evidence="4">
    <location>
        <begin position="54"/>
        <end position="365"/>
    </location>
</feature>
<accession>A0A8I2YR59</accession>
<feature type="active site" description="Proton donor" evidence="3">
    <location>
        <position position="316"/>
    </location>
</feature>